<feature type="transmembrane region" description="Helical" evidence="7">
    <location>
        <begin position="341"/>
        <end position="359"/>
    </location>
</feature>
<comment type="similarity">
    <text evidence="7">Belongs to the PGAP3 family.</text>
</comment>
<evidence type="ECO:0000256" key="2">
    <source>
        <dbReference type="ARBA" id="ARBA00022502"/>
    </source>
</evidence>
<evidence type="ECO:0000256" key="6">
    <source>
        <dbReference type="ARBA" id="ARBA00023136"/>
    </source>
</evidence>
<comment type="subcellular location">
    <subcellularLocation>
        <location evidence="1">Endomembrane system</location>
        <topology evidence="1">Multi-pass membrane protein</topology>
    </subcellularLocation>
    <subcellularLocation>
        <location evidence="7">Endoplasmic reticulum membrane</location>
        <topology evidence="7">Multi-pass membrane protein</topology>
    </subcellularLocation>
</comment>
<keyword evidence="3 7" id="KW-0812">Transmembrane</keyword>
<accession>A0A1G4KPP4</accession>
<evidence type="ECO:0000313" key="8">
    <source>
        <dbReference type="EMBL" id="SCV11972.1"/>
    </source>
</evidence>
<feature type="transmembrane region" description="Helical" evidence="7">
    <location>
        <begin position="116"/>
        <end position="139"/>
    </location>
</feature>
<dbReference type="GO" id="GO:0016788">
    <property type="term" value="F:hydrolase activity, acting on ester bonds"/>
    <property type="evidence" value="ECO:0007669"/>
    <property type="project" value="TreeGrafter"/>
</dbReference>
<evidence type="ECO:0000256" key="7">
    <source>
        <dbReference type="RuleBase" id="RU365066"/>
    </source>
</evidence>
<sequence length="376" mass="44229">MLKRQCIAFAFIINCILVLGSPGDRLPKFKECVKRCDILTCGNSQGFNNPSKQELRSWKKEQLKEGLFQELPLDWSLQLLGWECFPNCDYQCQRLVTEDRRAKGEKVLQFHGKWPFVRVFGIQEFFSTVFSIANFVPNYRGYRMLRRNYRYEQVKGNTEIVNLLWGYLIISLVSLGAWTFSAIFHLRDTWTREKLDYYFAGATVLSGFYGIFCRVFRLHQIKANTKRRLFAIFLICCYIGHITRLTLNWSYTYNMQANVLCGFLQNIGWTYQSLNTFVYQSETKRGSASKKHIVKRIADALRRDFANPEVNWTLLPIVLVTSVCFGMSFELLDFAPLGDLLDAHAIWHFVTIWPAYYWYPYMIKDINYNIKQSKLK</sequence>
<comment type="caution">
    <text evidence="7">Lacks conserved residue(s) required for the propagation of feature annotation.</text>
</comment>
<dbReference type="Proteomes" id="UP000006853">
    <property type="component" value="Chromosome 2"/>
</dbReference>
<dbReference type="InterPro" id="IPR007217">
    <property type="entry name" value="Per1-like"/>
</dbReference>
<feature type="transmembrane region" description="Helical" evidence="7">
    <location>
        <begin position="310"/>
        <end position="329"/>
    </location>
</feature>
<organism evidence="8 9">
    <name type="scientific">Komagataella phaffii (strain ATCC 76273 / CBS 7435 / CECT 11047 / NRRL Y-11430 / Wegner 21-1)</name>
    <name type="common">Yeast</name>
    <name type="synonym">Pichia pastoris</name>
    <dbReference type="NCBI Taxonomy" id="981350"/>
    <lineage>
        <taxon>Eukaryota</taxon>
        <taxon>Fungi</taxon>
        <taxon>Dikarya</taxon>
        <taxon>Ascomycota</taxon>
        <taxon>Saccharomycotina</taxon>
        <taxon>Pichiomycetes</taxon>
        <taxon>Pichiales</taxon>
        <taxon>Pichiaceae</taxon>
        <taxon>Komagataella</taxon>
    </lineage>
</organism>
<dbReference type="GO" id="GO:0006506">
    <property type="term" value="P:GPI anchor biosynthetic process"/>
    <property type="evidence" value="ECO:0007669"/>
    <property type="project" value="UniProtKB-KW"/>
</dbReference>
<evidence type="ECO:0000256" key="3">
    <source>
        <dbReference type="ARBA" id="ARBA00022692"/>
    </source>
</evidence>
<keyword evidence="5 7" id="KW-1133">Transmembrane helix</keyword>
<dbReference type="EMBL" id="FR839629">
    <property type="protein sequence ID" value="SCV11972.1"/>
    <property type="molecule type" value="Genomic_DNA"/>
</dbReference>
<comment type="function">
    <text evidence="7">Involved in the lipid remodeling steps of GPI-anchor maturation.</text>
</comment>
<reference evidence="8 9" key="2">
    <citation type="journal article" date="2016" name="FEMS Yeast Res.">
        <title>Curation of the genome annotation of Pichia pastoris (Komagataella phaffii) CBS7435 from gene level to protein function.</title>
        <authorList>
            <person name="Valli M."/>
            <person name="Tatto N.E."/>
            <person name="Peymann A."/>
            <person name="Gruber C."/>
            <person name="Landes N."/>
            <person name="Ekker H."/>
            <person name="Thallinger G.G."/>
            <person name="Mattanovich D."/>
            <person name="Gasser B."/>
            <person name="Graf A.B."/>
        </authorList>
    </citation>
    <scope>GENOME REANNOTATION</scope>
    <source>
        <strain evidence="8 9">ATCC 76273 / CBS 7435 / CECT 11047 / NRRL Y-11430 / Wegner 21-1</strain>
    </source>
</reference>
<protein>
    <recommendedName>
        <fullName evidence="7">Post-GPI attachment to proteins factor 3</fullName>
    </recommendedName>
</protein>
<dbReference type="PANTHER" id="PTHR13148:SF0">
    <property type="entry name" value="POST-GPI ATTACHMENT TO PROTEINS FACTOR 3"/>
    <property type="match status" value="1"/>
</dbReference>
<evidence type="ECO:0000256" key="1">
    <source>
        <dbReference type="ARBA" id="ARBA00004127"/>
    </source>
</evidence>
<feature type="transmembrane region" description="Helical" evidence="7">
    <location>
        <begin position="197"/>
        <end position="217"/>
    </location>
</feature>
<feature type="transmembrane region" description="Helical" evidence="7">
    <location>
        <begin position="160"/>
        <end position="185"/>
    </location>
</feature>
<name>A0A1G4KPP4_KOMPC</name>
<dbReference type="PANTHER" id="PTHR13148">
    <property type="entry name" value="PER1-RELATED"/>
    <property type="match status" value="1"/>
</dbReference>
<keyword evidence="6 7" id="KW-0472">Membrane</keyword>
<dbReference type="AlphaFoldDB" id="A0A1G4KPP4"/>
<dbReference type="Pfam" id="PF04080">
    <property type="entry name" value="Per1"/>
    <property type="match status" value="1"/>
</dbReference>
<feature type="chain" id="PRO_5016484773" description="Post-GPI attachment to proteins factor 3" evidence="7">
    <location>
        <begin position="21"/>
        <end position="376"/>
    </location>
</feature>
<evidence type="ECO:0000256" key="5">
    <source>
        <dbReference type="ARBA" id="ARBA00022989"/>
    </source>
</evidence>
<gene>
    <name evidence="8" type="primary">PER1</name>
    <name evidence="8" type="ordered locus">PP7435_Chr2-0120</name>
</gene>
<evidence type="ECO:0000313" key="9">
    <source>
        <dbReference type="Proteomes" id="UP000006853"/>
    </source>
</evidence>
<keyword evidence="2 7" id="KW-0337">GPI-anchor biosynthesis</keyword>
<keyword evidence="4 7" id="KW-0732">Signal</keyword>
<keyword evidence="9" id="KW-1185">Reference proteome</keyword>
<evidence type="ECO:0000256" key="4">
    <source>
        <dbReference type="ARBA" id="ARBA00022729"/>
    </source>
</evidence>
<feature type="signal peptide" evidence="7">
    <location>
        <begin position="1"/>
        <end position="20"/>
    </location>
</feature>
<keyword evidence="7" id="KW-0256">Endoplasmic reticulum</keyword>
<proteinExistence type="inferred from homology"/>
<reference evidence="8 9" key="1">
    <citation type="journal article" date="2011" name="J. Biotechnol.">
        <title>High-quality genome sequence of Pichia pastoris CBS7435.</title>
        <authorList>
            <person name="Kuberl A."/>
            <person name="Schneider J."/>
            <person name="Thallinger G.G."/>
            <person name="Anderl I."/>
            <person name="Wibberg D."/>
            <person name="Hajek T."/>
            <person name="Jaenicke S."/>
            <person name="Brinkrolf K."/>
            <person name="Goesmann A."/>
            <person name="Szczepanowski R."/>
            <person name="Puhler A."/>
            <person name="Schwab H."/>
            <person name="Glieder A."/>
            <person name="Pichler H."/>
        </authorList>
    </citation>
    <scope>NUCLEOTIDE SEQUENCE [LARGE SCALE GENOMIC DNA]</scope>
    <source>
        <strain evidence="9">ATCC 76273 / CBS 7435 / CECT 11047 / NRRL Y-11430 / Wegner 21-1</strain>
    </source>
</reference>
<dbReference type="GO" id="GO:0005789">
    <property type="term" value="C:endoplasmic reticulum membrane"/>
    <property type="evidence" value="ECO:0007669"/>
    <property type="project" value="UniProtKB-SubCell"/>
</dbReference>
<feature type="transmembrane region" description="Helical" evidence="7">
    <location>
        <begin position="229"/>
        <end position="247"/>
    </location>
</feature>